<dbReference type="PANTHER" id="PTHR43333:SF1">
    <property type="entry name" value="D-ISOMER SPECIFIC 2-HYDROXYACID DEHYDROGENASE NAD-BINDING DOMAIN-CONTAINING PROTEIN"/>
    <property type="match status" value="1"/>
</dbReference>
<evidence type="ECO:0000259" key="4">
    <source>
        <dbReference type="Pfam" id="PF00389"/>
    </source>
</evidence>
<dbReference type="RefSeq" id="WP_160066569.1">
    <property type="nucleotide sequence ID" value="NZ_WUYX01000060.1"/>
</dbReference>
<reference evidence="6 7" key="1">
    <citation type="submission" date="2020-01" db="EMBL/GenBank/DDBJ databases">
        <title>Natronorubrum sp. JWXQ-INN 674 isolated from Inner Mongolia Autonomous Region of China.</title>
        <authorList>
            <person name="Xue Q."/>
        </authorList>
    </citation>
    <scope>NUCLEOTIDE SEQUENCE [LARGE SCALE GENOMIC DNA]</scope>
    <source>
        <strain evidence="6 7">JWXQ-INN-674</strain>
    </source>
</reference>
<evidence type="ECO:0000313" key="6">
    <source>
        <dbReference type="EMBL" id="MXV63755.1"/>
    </source>
</evidence>
<evidence type="ECO:0000256" key="1">
    <source>
        <dbReference type="ARBA" id="ARBA00023002"/>
    </source>
</evidence>
<evidence type="ECO:0000256" key="2">
    <source>
        <dbReference type="ARBA" id="ARBA00023027"/>
    </source>
</evidence>
<comment type="similarity">
    <text evidence="3">Belongs to the D-isomer specific 2-hydroxyacid dehydrogenase family.</text>
</comment>
<dbReference type="InterPro" id="IPR029753">
    <property type="entry name" value="D-isomer_DH_CS"/>
</dbReference>
<dbReference type="Proteomes" id="UP000434101">
    <property type="component" value="Unassembled WGS sequence"/>
</dbReference>
<keyword evidence="2" id="KW-0520">NAD</keyword>
<feature type="domain" description="D-isomer specific 2-hydroxyacid dehydrogenase NAD-binding" evidence="5">
    <location>
        <begin position="101"/>
        <end position="277"/>
    </location>
</feature>
<evidence type="ECO:0000313" key="7">
    <source>
        <dbReference type="Proteomes" id="UP000434101"/>
    </source>
</evidence>
<dbReference type="GO" id="GO:0016616">
    <property type="term" value="F:oxidoreductase activity, acting on the CH-OH group of donors, NAD or NADP as acceptor"/>
    <property type="evidence" value="ECO:0007669"/>
    <property type="project" value="InterPro"/>
</dbReference>
<dbReference type="Gene3D" id="3.40.50.720">
    <property type="entry name" value="NAD(P)-binding Rossmann-like Domain"/>
    <property type="match status" value="2"/>
</dbReference>
<evidence type="ECO:0000259" key="5">
    <source>
        <dbReference type="Pfam" id="PF02826"/>
    </source>
</evidence>
<dbReference type="CDD" id="cd05300">
    <property type="entry name" value="2-Hacid_dh_1"/>
    <property type="match status" value="1"/>
</dbReference>
<dbReference type="OrthoDB" id="162251at2157"/>
<dbReference type="NCBIfam" id="NF041369">
    <property type="entry name" value="Dhydh_Halo"/>
    <property type="match status" value="1"/>
</dbReference>
<dbReference type="InterPro" id="IPR054891">
    <property type="entry name" value="Dhydh_Halo"/>
</dbReference>
<comment type="caution">
    <text evidence="6">The sequence shown here is derived from an EMBL/GenBank/DDBJ whole genome shotgun (WGS) entry which is preliminary data.</text>
</comment>
<gene>
    <name evidence="6" type="ORF">GS429_17150</name>
</gene>
<dbReference type="Pfam" id="PF00389">
    <property type="entry name" value="2-Hacid_dh"/>
    <property type="match status" value="1"/>
</dbReference>
<dbReference type="Pfam" id="PF02826">
    <property type="entry name" value="2-Hacid_dh_C"/>
    <property type="match status" value="1"/>
</dbReference>
<dbReference type="EMBL" id="WUYX01000060">
    <property type="protein sequence ID" value="MXV63755.1"/>
    <property type="molecule type" value="Genomic_DNA"/>
</dbReference>
<organism evidence="6 7">
    <name type="scientific">Natronorubrum halalkaliphilum</name>
    <dbReference type="NCBI Taxonomy" id="2691917"/>
    <lineage>
        <taxon>Archaea</taxon>
        <taxon>Methanobacteriati</taxon>
        <taxon>Methanobacteriota</taxon>
        <taxon>Stenosarchaea group</taxon>
        <taxon>Halobacteria</taxon>
        <taxon>Halobacteriales</taxon>
        <taxon>Natrialbaceae</taxon>
        <taxon>Natronorubrum</taxon>
    </lineage>
</organism>
<sequence length="309" mass="33583">MATLERLCLHESVGTKLPETAFLEAFDDLEVRVELVGDGEPYTEADAVASFEPRPEFLEAGWVHCIRAGYDAFDTDAYEDVGVPLTNSSGIHGDTVGELAVGYMLSLARLLHTYRDRQRDREWHDPAYERPFTISGERLCVVGLGTVGQGIAKRADALGMDVVGVRRSDDPVPSVSKLYDPGALEAAVADARFVALAAPHTPATEGMIDADILDAMRSDAYLLNVARGPLVDEGALITALEAETIAGAALDVFEQEPLPASSPLWGFENVIVTPHRGSATNRYHHDIAELVRENVRRFRAGESLKNRVA</sequence>
<dbReference type="SUPFAM" id="SSF51735">
    <property type="entry name" value="NAD(P)-binding Rossmann-fold domains"/>
    <property type="match status" value="1"/>
</dbReference>
<keyword evidence="7" id="KW-1185">Reference proteome</keyword>
<proteinExistence type="inferred from homology"/>
<dbReference type="AlphaFoldDB" id="A0A6B0VR02"/>
<accession>A0A6B0VR02</accession>
<dbReference type="PANTHER" id="PTHR43333">
    <property type="entry name" value="2-HACID_DH_C DOMAIN-CONTAINING PROTEIN"/>
    <property type="match status" value="1"/>
</dbReference>
<protein>
    <submittedName>
        <fullName evidence="6">D-2-hydroxyacid dehydrogenase</fullName>
    </submittedName>
</protein>
<evidence type="ECO:0000256" key="3">
    <source>
        <dbReference type="RuleBase" id="RU003719"/>
    </source>
</evidence>
<dbReference type="InterPro" id="IPR036291">
    <property type="entry name" value="NAD(P)-bd_dom_sf"/>
</dbReference>
<dbReference type="SUPFAM" id="SSF52283">
    <property type="entry name" value="Formate/glycerate dehydrogenase catalytic domain-like"/>
    <property type="match status" value="1"/>
</dbReference>
<dbReference type="GO" id="GO:0051287">
    <property type="term" value="F:NAD binding"/>
    <property type="evidence" value="ECO:0007669"/>
    <property type="project" value="InterPro"/>
</dbReference>
<dbReference type="InterPro" id="IPR006140">
    <property type="entry name" value="D-isomer_DH_NAD-bd"/>
</dbReference>
<name>A0A6B0VR02_9EURY</name>
<feature type="domain" description="D-isomer specific 2-hydroxyacid dehydrogenase catalytic" evidence="4">
    <location>
        <begin position="62"/>
        <end position="308"/>
    </location>
</feature>
<dbReference type="PROSITE" id="PS00671">
    <property type="entry name" value="D_2_HYDROXYACID_DH_3"/>
    <property type="match status" value="1"/>
</dbReference>
<dbReference type="InterPro" id="IPR006139">
    <property type="entry name" value="D-isomer_2_OHA_DH_cat_dom"/>
</dbReference>
<keyword evidence="1 3" id="KW-0560">Oxidoreductase</keyword>